<dbReference type="Proteomes" id="UP000184071">
    <property type="component" value="Unassembled WGS sequence"/>
</dbReference>
<evidence type="ECO:0000313" key="3">
    <source>
        <dbReference type="Proteomes" id="UP000184071"/>
    </source>
</evidence>
<dbReference type="STRING" id="370979.SAMN05443663_11446"/>
<evidence type="ECO:0000256" key="1">
    <source>
        <dbReference type="SAM" id="Coils"/>
    </source>
</evidence>
<dbReference type="AlphaFoldDB" id="A0A1M5WKM5"/>
<accession>A0A1M5WKM5</accession>
<proteinExistence type="predicted"/>
<protein>
    <submittedName>
        <fullName evidence="2">Uncharacterized protein</fullName>
    </submittedName>
</protein>
<dbReference type="EMBL" id="FQWC01000014">
    <property type="protein sequence ID" value="SHH88129.1"/>
    <property type="molecule type" value="Genomic_DNA"/>
</dbReference>
<organism evidence="2 3">
    <name type="scientific">Flavobacterium defluvii</name>
    <dbReference type="NCBI Taxonomy" id="370979"/>
    <lineage>
        <taxon>Bacteria</taxon>
        <taxon>Pseudomonadati</taxon>
        <taxon>Bacteroidota</taxon>
        <taxon>Flavobacteriia</taxon>
        <taxon>Flavobacteriales</taxon>
        <taxon>Flavobacteriaceae</taxon>
        <taxon>Flavobacterium</taxon>
    </lineage>
</organism>
<name>A0A1M5WKM5_9FLAO</name>
<gene>
    <name evidence="2" type="ORF">SAMN05443663_11446</name>
</gene>
<dbReference type="OrthoDB" id="9808753at2"/>
<sequence>MQKQKKRKINLKFSGIIFTLFFYFSSYSQTVNNFEITLPSPLFPNGIANQAVNIQFPNVPLWGWFEVTITSAYNNQISTGKLTKRYQIGHNVGGYFNQATEIPAAFGAVANQWFIGDFNHDTNSIPIYHLVGTGNTLMIKIEGVMVISTANLDLLKNNTTISPLETIAFPGTRHYMSIMQDRVGIGTNTPDSALAVNGTIHSKEVKVDLINWPDFVFKKEYKLPTLEEVEKHIAEKGHLENIPSEEEAVKNGINLGEINAKLLQKIEELTLYMIDVNKKVNVLQINNEKLIEENKLLSKKIKALEKK</sequence>
<keyword evidence="1" id="KW-0175">Coiled coil</keyword>
<feature type="coiled-coil region" evidence="1">
    <location>
        <begin position="273"/>
        <end position="307"/>
    </location>
</feature>
<reference evidence="3" key="1">
    <citation type="submission" date="2016-11" db="EMBL/GenBank/DDBJ databases">
        <authorList>
            <person name="Varghese N."/>
            <person name="Submissions S."/>
        </authorList>
    </citation>
    <scope>NUCLEOTIDE SEQUENCE [LARGE SCALE GENOMIC DNA]</scope>
    <source>
        <strain evidence="3">DSM 17963</strain>
    </source>
</reference>
<evidence type="ECO:0000313" key="2">
    <source>
        <dbReference type="EMBL" id="SHH88129.1"/>
    </source>
</evidence>
<dbReference type="RefSeq" id="WP_084538698.1">
    <property type="nucleotide sequence ID" value="NZ_FQWC01000014.1"/>
</dbReference>
<keyword evidence="3" id="KW-1185">Reference proteome</keyword>